<gene>
    <name evidence="2" type="ORF">BJX63DRAFT_431801</name>
</gene>
<evidence type="ECO:0000313" key="3">
    <source>
        <dbReference type="Proteomes" id="UP001610334"/>
    </source>
</evidence>
<evidence type="ECO:0008006" key="4">
    <source>
        <dbReference type="Google" id="ProtNLM"/>
    </source>
</evidence>
<proteinExistence type="predicted"/>
<feature type="compositionally biased region" description="Acidic residues" evidence="1">
    <location>
        <begin position="101"/>
        <end position="115"/>
    </location>
</feature>
<organism evidence="2 3">
    <name type="scientific">Aspergillus granulosus</name>
    <dbReference type="NCBI Taxonomy" id="176169"/>
    <lineage>
        <taxon>Eukaryota</taxon>
        <taxon>Fungi</taxon>
        <taxon>Dikarya</taxon>
        <taxon>Ascomycota</taxon>
        <taxon>Pezizomycotina</taxon>
        <taxon>Eurotiomycetes</taxon>
        <taxon>Eurotiomycetidae</taxon>
        <taxon>Eurotiales</taxon>
        <taxon>Aspergillaceae</taxon>
        <taxon>Aspergillus</taxon>
        <taxon>Aspergillus subgen. Nidulantes</taxon>
    </lineage>
</organism>
<feature type="compositionally biased region" description="Basic and acidic residues" evidence="1">
    <location>
        <begin position="13"/>
        <end position="24"/>
    </location>
</feature>
<evidence type="ECO:0000313" key="2">
    <source>
        <dbReference type="EMBL" id="KAL2813679.1"/>
    </source>
</evidence>
<sequence>MSSGNTTNPSYPPEDKSQYHAAREGDHKGVFKCLDSQNLRLNSDDDLQRAKEIFSRFNEYGRAHTDNHTQEYIAGLDSNPGSDSDLDGASGVRPVYNIAADSDDDDDDDDSDEEGPVDRAYSHFEWGVDEPEFEGYPEYSDDEAGYDSDYDDPVYDDDDDGDDRYNNDDEEEWYNHCMRD</sequence>
<evidence type="ECO:0000256" key="1">
    <source>
        <dbReference type="SAM" id="MobiDB-lite"/>
    </source>
</evidence>
<feature type="compositionally biased region" description="Acidic residues" evidence="1">
    <location>
        <begin position="127"/>
        <end position="162"/>
    </location>
</feature>
<dbReference type="EMBL" id="JBFXLT010000038">
    <property type="protein sequence ID" value="KAL2813679.1"/>
    <property type="molecule type" value="Genomic_DNA"/>
</dbReference>
<protein>
    <recommendedName>
        <fullName evidence="4">Transcription factor Iwr1 domain-containing protein</fullName>
    </recommendedName>
</protein>
<feature type="region of interest" description="Disordered" evidence="1">
    <location>
        <begin position="1"/>
        <end position="24"/>
    </location>
</feature>
<keyword evidence="3" id="KW-1185">Reference proteome</keyword>
<name>A0ABR4HDX9_9EURO</name>
<comment type="caution">
    <text evidence="2">The sequence shown here is derived from an EMBL/GenBank/DDBJ whole genome shotgun (WGS) entry which is preliminary data.</text>
</comment>
<reference evidence="2 3" key="1">
    <citation type="submission" date="2024-07" db="EMBL/GenBank/DDBJ databases">
        <title>Section-level genome sequencing and comparative genomics of Aspergillus sections Usti and Cavernicolus.</title>
        <authorList>
            <consortium name="Lawrence Berkeley National Laboratory"/>
            <person name="Nybo J.L."/>
            <person name="Vesth T.C."/>
            <person name="Theobald S."/>
            <person name="Frisvad J.C."/>
            <person name="Larsen T.O."/>
            <person name="Kjaerboelling I."/>
            <person name="Rothschild-Mancinelli K."/>
            <person name="Lyhne E.K."/>
            <person name="Kogle M.E."/>
            <person name="Barry K."/>
            <person name="Clum A."/>
            <person name="Na H."/>
            <person name="Ledsgaard L."/>
            <person name="Lin J."/>
            <person name="Lipzen A."/>
            <person name="Kuo A."/>
            <person name="Riley R."/>
            <person name="Mondo S."/>
            <person name="Labutti K."/>
            <person name="Haridas S."/>
            <person name="Pangalinan J."/>
            <person name="Salamov A.A."/>
            <person name="Simmons B.A."/>
            <person name="Magnuson J.K."/>
            <person name="Chen J."/>
            <person name="Drula E."/>
            <person name="Henrissat B."/>
            <person name="Wiebenga A."/>
            <person name="Lubbers R.J."/>
            <person name="Gomes A.C."/>
            <person name="Makela M.R."/>
            <person name="Stajich J."/>
            <person name="Grigoriev I.V."/>
            <person name="Mortensen U.H."/>
            <person name="De Vries R.P."/>
            <person name="Baker S.E."/>
            <person name="Andersen M.R."/>
        </authorList>
    </citation>
    <scope>NUCLEOTIDE SEQUENCE [LARGE SCALE GENOMIC DNA]</scope>
    <source>
        <strain evidence="2 3">CBS 588.65</strain>
    </source>
</reference>
<dbReference type="Proteomes" id="UP001610334">
    <property type="component" value="Unassembled WGS sequence"/>
</dbReference>
<feature type="compositionally biased region" description="Basic and acidic residues" evidence="1">
    <location>
        <begin position="163"/>
        <end position="180"/>
    </location>
</feature>
<accession>A0ABR4HDX9</accession>
<feature type="region of interest" description="Disordered" evidence="1">
    <location>
        <begin position="71"/>
        <end position="180"/>
    </location>
</feature>